<protein>
    <submittedName>
        <fullName evidence="1">Uncharacterized protein YndB with AHSA1/START domain</fullName>
    </submittedName>
</protein>
<dbReference type="Gene3D" id="3.30.530.20">
    <property type="match status" value="1"/>
</dbReference>
<dbReference type="Pfam" id="PF10604">
    <property type="entry name" value="Polyketide_cyc2"/>
    <property type="match status" value="1"/>
</dbReference>
<sequence>MARTTVDAVIPAPRELVYKLFTERDGLNAYLPLNITLKKPGAGEPSGLGAQYVVGLGGVGVTEETILLEPNERFQYKIVKGVPVKSHIGTVTFADAPGGTLVSYTMESYPKIPIPARATELILKGLISPFLSAARKATQQ</sequence>
<dbReference type="AlphaFoldDB" id="A0A370HNW3"/>
<evidence type="ECO:0000313" key="1">
    <source>
        <dbReference type="EMBL" id="RDI59661.1"/>
    </source>
</evidence>
<name>A0A370HNW3_9NOCA</name>
<proteinExistence type="predicted"/>
<reference evidence="1 2" key="1">
    <citation type="submission" date="2018-07" db="EMBL/GenBank/DDBJ databases">
        <title>Genomic Encyclopedia of Type Strains, Phase IV (KMG-IV): sequencing the most valuable type-strain genomes for metagenomic binning, comparative biology and taxonomic classification.</title>
        <authorList>
            <person name="Goeker M."/>
        </authorList>
    </citation>
    <scope>NUCLEOTIDE SEQUENCE [LARGE SCALE GENOMIC DNA]</scope>
    <source>
        <strain evidence="1 2">DSM 44290</strain>
    </source>
</reference>
<evidence type="ECO:0000313" key="2">
    <source>
        <dbReference type="Proteomes" id="UP000254869"/>
    </source>
</evidence>
<dbReference type="InterPro" id="IPR019587">
    <property type="entry name" value="Polyketide_cyclase/dehydratase"/>
</dbReference>
<dbReference type="STRING" id="1210086.GCA_001613105_07441"/>
<dbReference type="EMBL" id="QQBC01000018">
    <property type="protein sequence ID" value="RDI59661.1"/>
    <property type="molecule type" value="Genomic_DNA"/>
</dbReference>
<gene>
    <name evidence="1" type="ORF">DFR76_11852</name>
</gene>
<dbReference type="InterPro" id="IPR023393">
    <property type="entry name" value="START-like_dom_sf"/>
</dbReference>
<accession>A0A370HNW3</accession>
<dbReference type="RefSeq" id="WP_068008110.1">
    <property type="nucleotide sequence ID" value="NZ_QQBC01000018.1"/>
</dbReference>
<dbReference type="SUPFAM" id="SSF55961">
    <property type="entry name" value="Bet v1-like"/>
    <property type="match status" value="1"/>
</dbReference>
<dbReference type="CDD" id="cd07821">
    <property type="entry name" value="PYR_PYL_RCAR_like"/>
    <property type="match status" value="1"/>
</dbReference>
<organism evidence="1 2">
    <name type="scientific">Nocardia pseudobrasiliensis</name>
    <dbReference type="NCBI Taxonomy" id="45979"/>
    <lineage>
        <taxon>Bacteria</taxon>
        <taxon>Bacillati</taxon>
        <taxon>Actinomycetota</taxon>
        <taxon>Actinomycetes</taxon>
        <taxon>Mycobacteriales</taxon>
        <taxon>Nocardiaceae</taxon>
        <taxon>Nocardia</taxon>
    </lineage>
</organism>
<comment type="caution">
    <text evidence="1">The sequence shown here is derived from an EMBL/GenBank/DDBJ whole genome shotgun (WGS) entry which is preliminary data.</text>
</comment>
<keyword evidence="2" id="KW-1185">Reference proteome</keyword>
<dbReference type="Proteomes" id="UP000254869">
    <property type="component" value="Unassembled WGS sequence"/>
</dbReference>